<dbReference type="Pfam" id="PF08532">
    <property type="entry name" value="Glyco_hydro_42M"/>
    <property type="match status" value="1"/>
</dbReference>
<keyword evidence="6 11" id="KW-0862">Zinc</keyword>
<feature type="binding site" evidence="11">
    <location>
        <position position="103"/>
    </location>
    <ligand>
        <name>Zn(2+)</name>
        <dbReference type="ChEBI" id="CHEBI:29105"/>
    </ligand>
</feature>
<dbReference type="PANTHER" id="PTHR36447:SF2">
    <property type="entry name" value="BETA-GALACTOSIDASE YESZ"/>
    <property type="match status" value="1"/>
</dbReference>
<feature type="active site" description="Proton donor" evidence="9">
    <location>
        <position position="138"/>
    </location>
</feature>
<protein>
    <recommendedName>
        <fullName evidence="3 8">Beta-galactosidase</fullName>
        <shortName evidence="8">Beta-gal</shortName>
        <ecNumber evidence="3 8">3.2.1.23</ecNumber>
    </recommendedName>
</protein>
<dbReference type="AlphaFoldDB" id="A0A141GND4"/>
<keyword evidence="4 11" id="KW-0479">Metal-binding</keyword>
<feature type="active site" description="Nucleophile" evidence="9">
    <location>
        <position position="302"/>
    </location>
</feature>
<dbReference type="SUPFAM" id="SSF52317">
    <property type="entry name" value="Class I glutamine amidotransferase-like"/>
    <property type="match status" value="1"/>
</dbReference>
<feature type="domain" description="Beta-galactosidase C-terminal" evidence="14">
    <location>
        <begin position="611"/>
        <end position="666"/>
    </location>
</feature>
<dbReference type="EMBL" id="KP867044">
    <property type="protein sequence ID" value="ALL53562.1"/>
    <property type="molecule type" value="Genomic_DNA"/>
</dbReference>
<dbReference type="GO" id="GO:0006012">
    <property type="term" value="P:galactose metabolic process"/>
    <property type="evidence" value="ECO:0007669"/>
    <property type="project" value="InterPro"/>
</dbReference>
<feature type="binding site" evidence="10">
    <location>
        <position position="137"/>
    </location>
    <ligand>
        <name>substrate</name>
    </ligand>
</feature>
<dbReference type="SUPFAM" id="SSF51445">
    <property type="entry name" value="(Trans)glycosidases"/>
    <property type="match status" value="1"/>
</dbReference>
<evidence type="ECO:0000256" key="8">
    <source>
        <dbReference type="PIRNR" id="PIRNR001084"/>
    </source>
</evidence>
<comment type="catalytic activity">
    <reaction evidence="1 8">
        <text>Hydrolysis of terminal non-reducing beta-D-galactose residues in beta-D-galactosides.</text>
        <dbReference type="EC" id="3.2.1.23"/>
    </reaction>
</comment>
<feature type="domain" description="Glycoside hydrolase family 42 N-terminal" evidence="12">
    <location>
        <begin position="15"/>
        <end position="381"/>
    </location>
</feature>
<evidence type="ECO:0000259" key="14">
    <source>
        <dbReference type="Pfam" id="PF08533"/>
    </source>
</evidence>
<evidence type="ECO:0000259" key="13">
    <source>
        <dbReference type="Pfam" id="PF08532"/>
    </source>
</evidence>
<keyword evidence="7 8" id="KW-0326">Glycosidase</keyword>
<dbReference type="PANTHER" id="PTHR36447">
    <property type="entry name" value="BETA-GALACTOSIDASE GANA"/>
    <property type="match status" value="1"/>
</dbReference>
<evidence type="ECO:0000259" key="12">
    <source>
        <dbReference type="Pfam" id="PF02449"/>
    </source>
</evidence>
<accession>A0A141GND4</accession>
<evidence type="ECO:0000256" key="4">
    <source>
        <dbReference type="ARBA" id="ARBA00022723"/>
    </source>
</evidence>
<evidence type="ECO:0000256" key="11">
    <source>
        <dbReference type="PIRSR" id="PIRSR001084-3"/>
    </source>
</evidence>
<keyword evidence="5 8" id="KW-0378">Hydrolase</keyword>
<evidence type="ECO:0000256" key="3">
    <source>
        <dbReference type="ARBA" id="ARBA00012756"/>
    </source>
</evidence>
<dbReference type="InterPro" id="IPR013780">
    <property type="entry name" value="Glyco_hydro_b"/>
</dbReference>
<dbReference type="InterPro" id="IPR013739">
    <property type="entry name" value="Beta_galactosidase_C"/>
</dbReference>
<feature type="binding site" evidence="11">
    <location>
        <position position="152"/>
    </location>
    <ligand>
        <name>Zn(2+)</name>
        <dbReference type="ChEBI" id="CHEBI:29105"/>
    </ligand>
</feature>
<evidence type="ECO:0000256" key="2">
    <source>
        <dbReference type="ARBA" id="ARBA00005940"/>
    </source>
</evidence>
<evidence type="ECO:0000256" key="7">
    <source>
        <dbReference type="ARBA" id="ARBA00023295"/>
    </source>
</evidence>
<dbReference type="Gene3D" id="3.20.20.80">
    <property type="entry name" value="Glycosidases"/>
    <property type="match status" value="1"/>
</dbReference>
<evidence type="ECO:0000313" key="15">
    <source>
        <dbReference type="EMBL" id="ALL53562.1"/>
    </source>
</evidence>
<dbReference type="PIRSF" id="PIRSF001084">
    <property type="entry name" value="B-galactosidase"/>
    <property type="match status" value="1"/>
</dbReference>
<feature type="binding site" evidence="11">
    <location>
        <position position="147"/>
    </location>
    <ligand>
        <name>Zn(2+)</name>
        <dbReference type="ChEBI" id="CHEBI:29105"/>
    </ligand>
</feature>
<dbReference type="GO" id="GO:0004565">
    <property type="term" value="F:beta-galactosidase activity"/>
    <property type="evidence" value="ECO:0007669"/>
    <property type="project" value="UniProtKB-EC"/>
</dbReference>
<feature type="binding site" evidence="11">
    <location>
        <position position="149"/>
    </location>
    <ligand>
        <name>Zn(2+)</name>
        <dbReference type="ChEBI" id="CHEBI:29105"/>
    </ligand>
</feature>
<evidence type="ECO:0000256" key="5">
    <source>
        <dbReference type="ARBA" id="ARBA00022801"/>
    </source>
</evidence>
<evidence type="ECO:0000256" key="9">
    <source>
        <dbReference type="PIRSR" id="PIRSR001084-1"/>
    </source>
</evidence>
<name>A0A141GND4_9FIRM</name>
<feature type="domain" description="Beta-galactosidase trimerisation" evidence="13">
    <location>
        <begin position="394"/>
        <end position="599"/>
    </location>
</feature>
<feature type="binding site" evidence="10">
    <location>
        <position position="99"/>
    </location>
    <ligand>
        <name>substrate</name>
    </ligand>
</feature>
<dbReference type="Pfam" id="PF08533">
    <property type="entry name" value="Glyco_hydro_42C"/>
    <property type="match status" value="1"/>
</dbReference>
<evidence type="ECO:0000256" key="1">
    <source>
        <dbReference type="ARBA" id="ARBA00001412"/>
    </source>
</evidence>
<comment type="similarity">
    <text evidence="2 8">Belongs to the glycosyl hydrolase 42 family.</text>
</comment>
<dbReference type="Pfam" id="PF02449">
    <property type="entry name" value="Glyco_hydro_42"/>
    <property type="match status" value="1"/>
</dbReference>
<dbReference type="Gene3D" id="3.40.50.880">
    <property type="match status" value="1"/>
</dbReference>
<dbReference type="Gene3D" id="2.60.40.1180">
    <property type="entry name" value="Golgi alpha-mannosidase II"/>
    <property type="match status" value="1"/>
</dbReference>
<dbReference type="InterPro" id="IPR017853">
    <property type="entry name" value="GH"/>
</dbReference>
<reference evidence="15" key="1">
    <citation type="submission" date="2015-02" db="EMBL/GenBank/DDBJ databases">
        <authorList>
            <person name="Chooi Y.-H."/>
        </authorList>
    </citation>
    <scope>NUCLEOTIDE SEQUENCE</scope>
</reference>
<dbReference type="GO" id="GO:0009341">
    <property type="term" value="C:beta-galactosidase complex"/>
    <property type="evidence" value="ECO:0007669"/>
    <property type="project" value="InterPro"/>
</dbReference>
<proteinExistence type="inferred from homology"/>
<evidence type="ECO:0000256" key="10">
    <source>
        <dbReference type="PIRSR" id="PIRSR001084-2"/>
    </source>
</evidence>
<dbReference type="InterPro" id="IPR029062">
    <property type="entry name" value="Class_I_gatase-like"/>
</dbReference>
<dbReference type="EC" id="3.2.1.23" evidence="3 8"/>
<sequence length="668" mass="76256">MDKNIQKEIYYGVSYYPEQKTEAELWHDLELIVESGVNAVRMGEFAWSVMEPREGEYHFDWLIKVVCPPTACPPIWLVRKHPEILYKDNRGVTRPFGGRRIYCYNNEIYREYSVKIAEKIGEVFGKNPYVIGFQIDNEPAQEATGRCACPVCRSKFKEYLKKKYGTIEEYNRNSFGTFWSQVYDSFDEIDTPITTIEVGGEDALKPQRENPTLRLEFERFASDSQIEYHTLQYMALKKHTQYPVTTNTTGLATNSIDYYEGCKTLDCYAFDYYPDLRGSFVSSFPYAFGRHMKNGVPFWVLEFQAGGGHSLGGTGRLQPYPGMLKLATLHAMANGAEMLLHFQFRTFPGGAEQLNYAIVDMDGQPRRRYYEMKETAKLLKQLEPIFLNSGFDNKAAICFDYNTLWALKIKPINKREFDYIGYCERLYYLLKSIGIQSDVIPYSAGLSRYSLVVLPAAFILSEELQAKFSDYVKNGGVLLATFLTSVKNEHNVGYITPLPAGMQEVTGITVEEIEPVLDGNHEEVELFMDEKIKCTDRIWSEMLGGSAKPVGVYASGYKKGRMVISENSFGNGYCYYLGTDLPDECMKKFLGYVKDRAGIKSQPVLQPGTGGTEIVERVFDGKKVYFLFNFTNETVSFDLTEKMADYRDGSIYEEKVQVPARSCKILTV</sequence>
<dbReference type="InterPro" id="IPR013738">
    <property type="entry name" value="Beta_galactosidase_Trimer"/>
</dbReference>
<evidence type="ECO:0000256" key="6">
    <source>
        <dbReference type="ARBA" id="ARBA00022833"/>
    </source>
</evidence>
<dbReference type="InterPro" id="IPR003476">
    <property type="entry name" value="Glyco_hydro_42"/>
</dbReference>
<dbReference type="InterPro" id="IPR013529">
    <property type="entry name" value="Glyco_hydro_42_N"/>
</dbReference>
<organism evidence="15">
    <name type="scientific">uncultured firmicutes bacterium contig_31</name>
    <dbReference type="NCBI Taxonomy" id="1643554"/>
    <lineage>
        <taxon>Bacteria</taxon>
        <taxon>Bacillati</taxon>
        <taxon>Bacillota</taxon>
        <taxon>environmental samples</taxon>
    </lineage>
</organism>
<dbReference type="CDD" id="cd03143">
    <property type="entry name" value="A4_beta-galactosidase_middle_domain"/>
    <property type="match status" value="1"/>
</dbReference>
<dbReference type="GO" id="GO:0046872">
    <property type="term" value="F:metal ion binding"/>
    <property type="evidence" value="ECO:0007669"/>
    <property type="project" value="UniProtKB-KW"/>
</dbReference>